<dbReference type="SUPFAM" id="SSF56112">
    <property type="entry name" value="Protein kinase-like (PK-like)"/>
    <property type="match status" value="1"/>
</dbReference>
<evidence type="ECO:0000256" key="7">
    <source>
        <dbReference type="ARBA" id="ARBA00038035"/>
    </source>
</evidence>
<feature type="compositionally biased region" description="Basic residues" evidence="13">
    <location>
        <begin position="1"/>
        <end position="10"/>
    </location>
</feature>
<comment type="catalytic activity">
    <reaction evidence="9">
        <text>L-seryl-[protein] + ATP = O-phospho-L-seryl-[protein] + ADP + H(+)</text>
        <dbReference type="Rhea" id="RHEA:17989"/>
        <dbReference type="Rhea" id="RHEA-COMP:9863"/>
        <dbReference type="Rhea" id="RHEA-COMP:11604"/>
        <dbReference type="ChEBI" id="CHEBI:15378"/>
        <dbReference type="ChEBI" id="CHEBI:29999"/>
        <dbReference type="ChEBI" id="CHEBI:30616"/>
        <dbReference type="ChEBI" id="CHEBI:83421"/>
        <dbReference type="ChEBI" id="CHEBI:456216"/>
        <dbReference type="EC" id="2.7.12.2"/>
    </reaction>
</comment>
<dbReference type="InterPro" id="IPR000719">
    <property type="entry name" value="Prot_kinase_dom"/>
</dbReference>
<dbReference type="EC" id="2.7.12.2" evidence="8"/>
<dbReference type="InterPro" id="IPR017441">
    <property type="entry name" value="Protein_kinase_ATP_BS"/>
</dbReference>
<dbReference type="AlphaFoldDB" id="A0A914C0H0"/>
<comment type="catalytic activity">
    <reaction evidence="10">
        <text>L-threonyl-[protein] + ATP = O-phospho-L-threonyl-[protein] + ADP + H(+)</text>
        <dbReference type="Rhea" id="RHEA:46608"/>
        <dbReference type="Rhea" id="RHEA-COMP:11060"/>
        <dbReference type="Rhea" id="RHEA-COMP:11605"/>
        <dbReference type="ChEBI" id="CHEBI:15378"/>
        <dbReference type="ChEBI" id="CHEBI:30013"/>
        <dbReference type="ChEBI" id="CHEBI:30616"/>
        <dbReference type="ChEBI" id="CHEBI:61977"/>
        <dbReference type="ChEBI" id="CHEBI:456216"/>
        <dbReference type="EC" id="2.7.12.2"/>
    </reaction>
</comment>
<protein>
    <recommendedName>
        <fullName evidence="8">mitogen-activated protein kinase kinase</fullName>
        <ecNumber evidence="8">2.7.12.2</ecNumber>
    </recommendedName>
</protein>
<dbReference type="InterPro" id="IPR011009">
    <property type="entry name" value="Kinase-like_dom_sf"/>
</dbReference>
<feature type="domain" description="Protein kinase" evidence="14">
    <location>
        <begin position="72"/>
        <end position="285"/>
    </location>
</feature>
<dbReference type="Proteomes" id="UP000887540">
    <property type="component" value="Unplaced"/>
</dbReference>
<dbReference type="Gene3D" id="3.30.200.20">
    <property type="entry name" value="Phosphorylase Kinase, domain 1"/>
    <property type="match status" value="1"/>
</dbReference>
<dbReference type="Pfam" id="PF00069">
    <property type="entry name" value="Pkinase"/>
    <property type="match status" value="1"/>
</dbReference>
<dbReference type="PROSITE" id="PS50011">
    <property type="entry name" value="PROTEIN_KINASE_DOM"/>
    <property type="match status" value="1"/>
</dbReference>
<evidence type="ECO:0000256" key="5">
    <source>
        <dbReference type="ARBA" id="ARBA00022840"/>
    </source>
</evidence>
<evidence type="ECO:0000256" key="4">
    <source>
        <dbReference type="ARBA" id="ARBA00022777"/>
    </source>
</evidence>
<evidence type="ECO:0000313" key="15">
    <source>
        <dbReference type="Proteomes" id="UP000887540"/>
    </source>
</evidence>
<keyword evidence="15" id="KW-1185">Reference proteome</keyword>
<evidence type="ECO:0000256" key="9">
    <source>
        <dbReference type="ARBA" id="ARBA00049014"/>
    </source>
</evidence>
<dbReference type="PANTHER" id="PTHR47448">
    <property type="entry name" value="DUAL SPECIFICITY MITOGEN-ACTIVATED PROTEIN KINASE KINASE DSOR1-LIKE PROTEIN"/>
    <property type="match status" value="1"/>
</dbReference>
<dbReference type="GO" id="GO:0004713">
    <property type="term" value="F:protein tyrosine kinase activity"/>
    <property type="evidence" value="ECO:0007669"/>
    <property type="project" value="UniProtKB-KW"/>
</dbReference>
<sequence>MSKSSLKKRNVLNLSLPPTVTEEGGKDDVKENKESSLDEQLRKLALSEPQIQRMHEWMKKKKELGPLSEDVLERISELGHGNGGVVHKMRHKKSNIVLARKLVHLEVKPSVRNQILKELEVLHKCNSPYIVGFYGAFQDNNDISICMEFMDGLSLDIVLQTPERLTGSRYSVQSDVWSFGISLVELAVGRYPIPPPTKKEYAKLFKVKEEDVDMFIIGEENHMQADGVTPKSMAIFELLDYIVNKKNVAERADLNHLMKMPFYKKYDINDEGNDFVKWVESTIVK</sequence>
<dbReference type="Gene3D" id="1.10.510.10">
    <property type="entry name" value="Transferase(Phosphotransferase) domain 1"/>
    <property type="match status" value="1"/>
</dbReference>
<evidence type="ECO:0000256" key="8">
    <source>
        <dbReference type="ARBA" id="ARBA00038999"/>
    </source>
</evidence>
<dbReference type="GO" id="GO:0004708">
    <property type="term" value="F:MAP kinase kinase activity"/>
    <property type="evidence" value="ECO:0007669"/>
    <property type="project" value="UniProtKB-EC"/>
</dbReference>
<dbReference type="PROSITE" id="PS00107">
    <property type="entry name" value="PROTEIN_KINASE_ATP"/>
    <property type="match status" value="1"/>
</dbReference>
<keyword evidence="1" id="KW-0723">Serine/threonine-protein kinase</keyword>
<dbReference type="GO" id="GO:0005524">
    <property type="term" value="F:ATP binding"/>
    <property type="evidence" value="ECO:0007669"/>
    <property type="project" value="UniProtKB-UniRule"/>
</dbReference>
<evidence type="ECO:0000256" key="2">
    <source>
        <dbReference type="ARBA" id="ARBA00022679"/>
    </source>
</evidence>
<feature type="compositionally biased region" description="Basic and acidic residues" evidence="13">
    <location>
        <begin position="23"/>
        <end position="39"/>
    </location>
</feature>
<dbReference type="InterPro" id="IPR050915">
    <property type="entry name" value="MAP_kinase_kinase"/>
</dbReference>
<dbReference type="PANTHER" id="PTHR47448:SF1">
    <property type="entry name" value="SERINE_THREONINE-PROTEIN KINASE STE7 HOMOLOG"/>
    <property type="match status" value="1"/>
</dbReference>
<accession>A0A914C0H0</accession>
<proteinExistence type="inferred from homology"/>
<evidence type="ECO:0000256" key="3">
    <source>
        <dbReference type="ARBA" id="ARBA00022741"/>
    </source>
</evidence>
<comment type="similarity">
    <text evidence="7">Belongs to the protein kinase superfamily. STE Ser/Thr protein kinase family. MAP kinase kinase subfamily.</text>
</comment>
<evidence type="ECO:0000256" key="6">
    <source>
        <dbReference type="ARBA" id="ARBA00023137"/>
    </source>
</evidence>
<feature type="region of interest" description="Disordered" evidence="13">
    <location>
        <begin position="1"/>
        <end position="39"/>
    </location>
</feature>
<keyword evidence="4" id="KW-0418">Kinase</keyword>
<reference evidence="16" key="1">
    <citation type="submission" date="2022-11" db="UniProtKB">
        <authorList>
            <consortium name="WormBaseParasite"/>
        </authorList>
    </citation>
    <scope>IDENTIFICATION</scope>
</reference>
<feature type="binding site" evidence="12">
    <location>
        <position position="101"/>
    </location>
    <ligand>
        <name>ATP</name>
        <dbReference type="ChEBI" id="CHEBI:30616"/>
    </ligand>
</feature>
<evidence type="ECO:0000256" key="10">
    <source>
        <dbReference type="ARBA" id="ARBA00049299"/>
    </source>
</evidence>
<dbReference type="WBParaSite" id="ACRNAN_Path_1423.g5591.t1">
    <property type="protein sequence ID" value="ACRNAN_Path_1423.g5591.t1"/>
    <property type="gene ID" value="ACRNAN_Path_1423.g5591"/>
</dbReference>
<dbReference type="FunFam" id="3.30.200.20:FF:000040">
    <property type="entry name" value="Dual specificity mitogen-activated protein kinase kinase"/>
    <property type="match status" value="1"/>
</dbReference>
<keyword evidence="5 12" id="KW-0067">ATP-binding</keyword>
<keyword evidence="6" id="KW-0829">Tyrosine-protein kinase</keyword>
<keyword evidence="3 12" id="KW-0547">Nucleotide-binding</keyword>
<evidence type="ECO:0000256" key="11">
    <source>
        <dbReference type="ARBA" id="ARBA00051693"/>
    </source>
</evidence>
<organism evidence="15 16">
    <name type="scientific">Acrobeloides nanus</name>
    <dbReference type="NCBI Taxonomy" id="290746"/>
    <lineage>
        <taxon>Eukaryota</taxon>
        <taxon>Metazoa</taxon>
        <taxon>Ecdysozoa</taxon>
        <taxon>Nematoda</taxon>
        <taxon>Chromadorea</taxon>
        <taxon>Rhabditida</taxon>
        <taxon>Tylenchina</taxon>
        <taxon>Cephalobomorpha</taxon>
        <taxon>Cephaloboidea</taxon>
        <taxon>Cephalobidae</taxon>
        <taxon>Acrobeloides</taxon>
    </lineage>
</organism>
<comment type="catalytic activity">
    <reaction evidence="11">
        <text>L-tyrosyl-[protein] + ATP = O-phospho-L-tyrosyl-[protein] + ADP + H(+)</text>
        <dbReference type="Rhea" id="RHEA:10596"/>
        <dbReference type="Rhea" id="RHEA-COMP:10136"/>
        <dbReference type="Rhea" id="RHEA-COMP:20101"/>
        <dbReference type="ChEBI" id="CHEBI:15378"/>
        <dbReference type="ChEBI" id="CHEBI:30616"/>
        <dbReference type="ChEBI" id="CHEBI:46858"/>
        <dbReference type="ChEBI" id="CHEBI:61978"/>
        <dbReference type="ChEBI" id="CHEBI:456216"/>
        <dbReference type="EC" id="2.7.12.2"/>
    </reaction>
</comment>
<evidence type="ECO:0000256" key="1">
    <source>
        <dbReference type="ARBA" id="ARBA00022527"/>
    </source>
</evidence>
<name>A0A914C0H0_9BILA</name>
<evidence type="ECO:0000256" key="13">
    <source>
        <dbReference type="SAM" id="MobiDB-lite"/>
    </source>
</evidence>
<dbReference type="Pfam" id="PF07714">
    <property type="entry name" value="PK_Tyr_Ser-Thr"/>
    <property type="match status" value="1"/>
</dbReference>
<evidence type="ECO:0000259" key="14">
    <source>
        <dbReference type="PROSITE" id="PS50011"/>
    </source>
</evidence>
<keyword evidence="2" id="KW-0808">Transferase</keyword>
<evidence type="ECO:0000313" key="16">
    <source>
        <dbReference type="WBParaSite" id="ACRNAN_Path_1423.g5591.t1"/>
    </source>
</evidence>
<dbReference type="GO" id="GO:0004674">
    <property type="term" value="F:protein serine/threonine kinase activity"/>
    <property type="evidence" value="ECO:0007669"/>
    <property type="project" value="UniProtKB-KW"/>
</dbReference>
<dbReference type="InterPro" id="IPR001245">
    <property type="entry name" value="Ser-Thr/Tyr_kinase_cat_dom"/>
</dbReference>
<evidence type="ECO:0000256" key="12">
    <source>
        <dbReference type="PROSITE-ProRule" id="PRU10141"/>
    </source>
</evidence>